<dbReference type="EMBL" id="LFIV01000269">
    <property type="protein sequence ID" value="KZL64586.1"/>
    <property type="molecule type" value="Genomic_DNA"/>
</dbReference>
<organism evidence="3 4">
    <name type="scientific">Colletotrichum tofieldiae</name>
    <dbReference type="NCBI Taxonomy" id="708197"/>
    <lineage>
        <taxon>Eukaryota</taxon>
        <taxon>Fungi</taxon>
        <taxon>Dikarya</taxon>
        <taxon>Ascomycota</taxon>
        <taxon>Pezizomycotina</taxon>
        <taxon>Sordariomycetes</taxon>
        <taxon>Hypocreomycetidae</taxon>
        <taxon>Glomerellales</taxon>
        <taxon>Glomerellaceae</taxon>
        <taxon>Colletotrichum</taxon>
        <taxon>Colletotrichum spaethianum species complex</taxon>
    </lineage>
</organism>
<accession>A0A166MER1</accession>
<sequence>MDMRRRSQPPKSCLAPGEAREREKRTYELLQAKLQAEAHQEPIPDENNQRRVRFYDRTETISYTTTPADGSIDEQETTAAAIDNAHSDTSNQESEYQQYPGANHDEHAARYTLRDTMFVASGATVNWTTSQYQDYRGSAVPSNQTYGSNNNNENRDKPRLASSFSILPRLLGSVVRHPLVVLATLLGFIAWFVLASLCDVVWTQSRNLTELFAWPFLWLQAAFSGAVGAWRSSSPSVPNAATFPPSPAAIGFSPIVPDLGSVLGVIHRTESGVNALSEITTSVQRDTQLSSAIGFLSETYEATNVNWMARLREEHLTLSHLKLQLEDFAESVARVSEWRVGFPPSLCRVPLLAEVKACRASSDRFLLQLKVVTNFVSDTRSYRRGVLIQHMTTSTAQKVRSSVCKLGDGFAEVGLHFRNSLPAVETASDDGSETDSNVLDRVGTYLEDQHEGLRMSCRVVTDATSDTANKRKQMGADIQMLISIHISLKHISRGVADDMLQIGRACKTVLEHLETLTQRSKPW</sequence>
<keyword evidence="2" id="KW-1133">Transmembrane helix</keyword>
<name>A0A166MER1_9PEZI</name>
<evidence type="ECO:0000256" key="1">
    <source>
        <dbReference type="SAM" id="MobiDB-lite"/>
    </source>
</evidence>
<keyword evidence="4" id="KW-1185">Reference proteome</keyword>
<feature type="region of interest" description="Disordered" evidence="1">
    <location>
        <begin position="138"/>
        <end position="157"/>
    </location>
</feature>
<keyword evidence="2" id="KW-0812">Transmembrane</keyword>
<feature type="compositionally biased region" description="Polar residues" evidence="1">
    <location>
        <begin position="140"/>
        <end position="152"/>
    </location>
</feature>
<evidence type="ECO:0000313" key="4">
    <source>
        <dbReference type="Proteomes" id="UP000076552"/>
    </source>
</evidence>
<proteinExistence type="predicted"/>
<reference evidence="3 4" key="1">
    <citation type="submission" date="2015-06" db="EMBL/GenBank/DDBJ databases">
        <title>Survival trade-offs in plant roots during colonization by closely related pathogenic and mutualistic fungi.</title>
        <authorList>
            <person name="Hacquard S."/>
            <person name="Kracher B."/>
            <person name="Hiruma K."/>
            <person name="Weinman A."/>
            <person name="Muench P."/>
            <person name="Garrido Oter R."/>
            <person name="Ver Loren van Themaat E."/>
            <person name="Dallerey J.-F."/>
            <person name="Damm U."/>
            <person name="Henrissat B."/>
            <person name="Lespinet O."/>
            <person name="Thon M."/>
            <person name="Kemen E."/>
            <person name="McHardy A.C."/>
            <person name="Schulze-Lefert P."/>
            <person name="O'Connell R.J."/>
        </authorList>
    </citation>
    <scope>NUCLEOTIDE SEQUENCE [LARGE SCALE GENOMIC DNA]</scope>
    <source>
        <strain evidence="3 4">0861</strain>
    </source>
</reference>
<feature type="transmembrane region" description="Helical" evidence="2">
    <location>
        <begin position="179"/>
        <end position="205"/>
    </location>
</feature>
<evidence type="ECO:0000313" key="3">
    <source>
        <dbReference type="EMBL" id="KZL64586.1"/>
    </source>
</evidence>
<dbReference type="AlphaFoldDB" id="A0A166MER1"/>
<feature type="region of interest" description="Disordered" evidence="1">
    <location>
        <begin position="1"/>
        <end position="24"/>
    </location>
</feature>
<evidence type="ECO:0000256" key="2">
    <source>
        <dbReference type="SAM" id="Phobius"/>
    </source>
</evidence>
<gene>
    <name evidence="3" type="ORF">CT0861_11713</name>
</gene>
<comment type="caution">
    <text evidence="3">The sequence shown here is derived from an EMBL/GenBank/DDBJ whole genome shotgun (WGS) entry which is preliminary data.</text>
</comment>
<protein>
    <submittedName>
        <fullName evidence="3">Uncharacterized protein</fullName>
    </submittedName>
</protein>
<keyword evidence="2" id="KW-0472">Membrane</keyword>
<feature type="transmembrane region" description="Helical" evidence="2">
    <location>
        <begin position="211"/>
        <end position="230"/>
    </location>
</feature>
<dbReference type="Proteomes" id="UP000076552">
    <property type="component" value="Unassembled WGS sequence"/>
</dbReference>